<dbReference type="Proteomes" id="UP001519363">
    <property type="component" value="Unassembled WGS sequence"/>
</dbReference>
<name>A0ABS5A402_9PSEU</name>
<keyword evidence="1" id="KW-1133">Transmembrane helix</keyword>
<evidence type="ECO:0008006" key="4">
    <source>
        <dbReference type="Google" id="ProtNLM"/>
    </source>
</evidence>
<keyword evidence="1" id="KW-0472">Membrane</keyword>
<feature type="transmembrane region" description="Helical" evidence="1">
    <location>
        <begin position="52"/>
        <end position="70"/>
    </location>
</feature>
<dbReference type="EMBL" id="JAGIOO010000001">
    <property type="protein sequence ID" value="MBP2471304.1"/>
    <property type="molecule type" value="Genomic_DNA"/>
</dbReference>
<reference evidence="2 3" key="1">
    <citation type="submission" date="2021-03" db="EMBL/GenBank/DDBJ databases">
        <title>Sequencing the genomes of 1000 actinobacteria strains.</title>
        <authorList>
            <person name="Klenk H.-P."/>
        </authorList>
    </citation>
    <scope>NUCLEOTIDE SEQUENCE [LARGE SCALE GENOMIC DNA]</scope>
    <source>
        <strain evidence="2 3">DSM 44580</strain>
    </source>
</reference>
<feature type="transmembrane region" description="Helical" evidence="1">
    <location>
        <begin position="12"/>
        <end position="32"/>
    </location>
</feature>
<protein>
    <recommendedName>
        <fullName evidence="4">DUF3955 domain-containing protein</fullName>
    </recommendedName>
</protein>
<evidence type="ECO:0000313" key="2">
    <source>
        <dbReference type="EMBL" id="MBP2471304.1"/>
    </source>
</evidence>
<organism evidence="2 3">
    <name type="scientific">Crossiella equi</name>
    <dbReference type="NCBI Taxonomy" id="130796"/>
    <lineage>
        <taxon>Bacteria</taxon>
        <taxon>Bacillati</taxon>
        <taxon>Actinomycetota</taxon>
        <taxon>Actinomycetes</taxon>
        <taxon>Pseudonocardiales</taxon>
        <taxon>Pseudonocardiaceae</taxon>
        <taxon>Crossiella</taxon>
    </lineage>
</organism>
<dbReference type="RefSeq" id="WP_086789865.1">
    <property type="nucleotide sequence ID" value="NZ_JAGIOO010000001.1"/>
</dbReference>
<evidence type="ECO:0000313" key="3">
    <source>
        <dbReference type="Proteomes" id="UP001519363"/>
    </source>
</evidence>
<gene>
    <name evidence="2" type="ORF">JOF53_000176</name>
</gene>
<evidence type="ECO:0000256" key="1">
    <source>
        <dbReference type="SAM" id="Phobius"/>
    </source>
</evidence>
<keyword evidence="3" id="KW-1185">Reference proteome</keyword>
<proteinExistence type="predicted"/>
<comment type="caution">
    <text evidence="2">The sequence shown here is derived from an EMBL/GenBank/DDBJ whole genome shotgun (WGS) entry which is preliminary data.</text>
</comment>
<accession>A0ABS5A402</accession>
<sequence length="77" mass="8183">MAKTKSGVETVQGVLALAGITLGLVPLGFYLFTGRHSGPFRLLFGEPDGTMAYLTPVLVIAVVLLAIGFLERYKSKA</sequence>
<keyword evidence="1" id="KW-0812">Transmembrane</keyword>